<dbReference type="InterPro" id="IPR026418">
    <property type="entry name" value="Pseudo_rSAM"/>
</dbReference>
<accession>A0A6I2MVB5</accession>
<dbReference type="AlphaFoldDB" id="A0A6I2MVB5"/>
<evidence type="ECO:0000313" key="1">
    <source>
        <dbReference type="EMBL" id="MRY56586.1"/>
    </source>
</evidence>
<reference evidence="1 2" key="1">
    <citation type="journal article" date="2019" name="Nat. Med.">
        <title>A library of human gut bacterial isolates paired with longitudinal multiomics data enables mechanistic microbiome research.</title>
        <authorList>
            <person name="Poyet M."/>
            <person name="Groussin M."/>
            <person name="Gibbons S.M."/>
            <person name="Avila-Pacheco J."/>
            <person name="Jiang X."/>
            <person name="Kearney S.M."/>
            <person name="Perrotta A.R."/>
            <person name="Berdy B."/>
            <person name="Zhao S."/>
            <person name="Lieberman T.D."/>
            <person name="Swanson P.K."/>
            <person name="Smith M."/>
            <person name="Roesemann S."/>
            <person name="Alexander J.E."/>
            <person name="Rich S.A."/>
            <person name="Livny J."/>
            <person name="Vlamakis H."/>
            <person name="Clish C."/>
            <person name="Bullock K."/>
            <person name="Deik A."/>
            <person name="Scott J."/>
            <person name="Pierce K.A."/>
            <person name="Xavier R.J."/>
            <person name="Alm E.J."/>
        </authorList>
    </citation>
    <scope>NUCLEOTIDE SEQUENCE [LARGE SCALE GENOMIC DNA]</scope>
    <source>
        <strain evidence="1 2">BIOML-A41</strain>
    </source>
</reference>
<dbReference type="NCBIfam" id="TIGR04150">
    <property type="entry name" value="pseudo_rSAM_GG"/>
    <property type="match status" value="1"/>
</dbReference>
<dbReference type="RefSeq" id="WP_129984298.1">
    <property type="nucleotide sequence ID" value="NZ_JADOZF010000242.1"/>
</dbReference>
<proteinExistence type="predicted"/>
<dbReference type="Proteomes" id="UP000463337">
    <property type="component" value="Unassembled WGS sequence"/>
</dbReference>
<sequence length="381" mass="44584">MNNSTNYWLTIEPYVYINMVKNHALLYNTLDGKTIESDNIEVIKLLHEILQEENCGVTLLKKDQYIKKEINDFIKDIRGKYMGDIIDVSLSNGKPIQILPYIIFSNIRNKRYDFSTLENILHTLSEINIHVDHSTNITKLTSFLQSVPDDLTFNLIGNFAKDNELLFFLNNYSSLKNILCSLDNIKFLESTFKNNFSYKILVHFPVDIQQWNKSKQLLLNQSLPFEYIFNITSLKDCLDAEKLIEQDQIEKYHLNPVYTKDNINFFKEYIFLTKENILSTQMSMKDLFLKQAININDFGKIHIMSNGDIYANVNHPILGDIYTFSIYEIVQKEINEGKSWLRIRNQVPCKSCIYQWLCPSPSDYEIAIGYSNLCHINNLEL</sequence>
<evidence type="ECO:0000313" key="2">
    <source>
        <dbReference type="Proteomes" id="UP000463337"/>
    </source>
</evidence>
<gene>
    <name evidence="1" type="ORF">GKD59_01355</name>
</gene>
<organism evidence="1 2">
    <name type="scientific">Parabacteroides distasonis</name>
    <dbReference type="NCBI Taxonomy" id="823"/>
    <lineage>
        <taxon>Bacteria</taxon>
        <taxon>Pseudomonadati</taxon>
        <taxon>Bacteroidota</taxon>
        <taxon>Bacteroidia</taxon>
        <taxon>Bacteroidales</taxon>
        <taxon>Tannerellaceae</taxon>
        <taxon>Parabacteroides</taxon>
    </lineage>
</organism>
<dbReference type="EMBL" id="WKLT01000001">
    <property type="protein sequence ID" value="MRY56586.1"/>
    <property type="molecule type" value="Genomic_DNA"/>
</dbReference>
<comment type="caution">
    <text evidence="1">The sequence shown here is derived from an EMBL/GenBank/DDBJ whole genome shotgun (WGS) entry which is preliminary data.</text>
</comment>
<protein>
    <submittedName>
        <fullName evidence="1">TIGR04150 pseudo-rSAM protein</fullName>
    </submittedName>
</protein>
<name>A0A6I2MVB5_PARDI</name>